<keyword evidence="11" id="KW-1185">Reference proteome</keyword>
<dbReference type="PANTHER" id="PTHR21427:SF19">
    <property type="entry name" value="UBIQUINONE BIOSYNTHESIS PROTEIN COQ9, MITOCHONDRIAL"/>
    <property type="match status" value="1"/>
</dbReference>
<dbReference type="GO" id="GO:0005743">
    <property type="term" value="C:mitochondrial inner membrane"/>
    <property type="evidence" value="ECO:0007669"/>
    <property type="project" value="TreeGrafter"/>
</dbReference>
<reference evidence="10 11" key="1">
    <citation type="submission" date="2009-11" db="EMBL/GenBank/DDBJ databases">
        <title>Annotation of Allomyces macrogynus ATCC 38327.</title>
        <authorList>
            <consortium name="The Broad Institute Genome Sequencing Platform"/>
            <person name="Russ C."/>
            <person name="Cuomo C."/>
            <person name="Burger G."/>
            <person name="Gray M.W."/>
            <person name="Holland P.W.H."/>
            <person name="King N."/>
            <person name="Lang F.B.F."/>
            <person name="Roger A.J."/>
            <person name="Ruiz-Trillo I."/>
            <person name="Young S.K."/>
            <person name="Zeng Q."/>
            <person name="Gargeya S."/>
            <person name="Fitzgerald M."/>
            <person name="Haas B."/>
            <person name="Abouelleil A."/>
            <person name="Alvarado L."/>
            <person name="Arachchi H.M."/>
            <person name="Berlin A."/>
            <person name="Chapman S.B."/>
            <person name="Gearin G."/>
            <person name="Goldberg J."/>
            <person name="Griggs A."/>
            <person name="Gujja S."/>
            <person name="Hansen M."/>
            <person name="Heiman D."/>
            <person name="Howarth C."/>
            <person name="Larimer J."/>
            <person name="Lui A."/>
            <person name="MacDonald P.J.P."/>
            <person name="McCowen C."/>
            <person name="Montmayeur A."/>
            <person name="Murphy C."/>
            <person name="Neiman D."/>
            <person name="Pearson M."/>
            <person name="Priest M."/>
            <person name="Roberts A."/>
            <person name="Saif S."/>
            <person name="Shea T."/>
            <person name="Sisk P."/>
            <person name="Stolte C."/>
            <person name="Sykes S."/>
            <person name="Wortman J."/>
            <person name="Nusbaum C."/>
            <person name="Birren B."/>
        </authorList>
    </citation>
    <scope>NUCLEOTIDE SEQUENCE [LARGE SCALE GENOMIC DNA]</scope>
    <source>
        <strain evidence="10 11">ATCC 38327</strain>
    </source>
</reference>
<evidence type="ECO:0000313" key="10">
    <source>
        <dbReference type="EMBL" id="KNE59138.1"/>
    </source>
</evidence>
<keyword evidence="7 8" id="KW-0496">Mitochondrion</keyword>
<keyword evidence="6 8" id="KW-0446">Lipid-binding</keyword>
<dbReference type="VEuPathDB" id="FungiDB:AMAG_03474"/>
<feature type="domain" description="COQ9 C-terminal" evidence="9">
    <location>
        <begin position="144"/>
        <end position="213"/>
    </location>
</feature>
<dbReference type="InterPro" id="IPR013718">
    <property type="entry name" value="COQ9_C"/>
</dbReference>
<evidence type="ECO:0000256" key="7">
    <source>
        <dbReference type="ARBA" id="ARBA00023128"/>
    </source>
</evidence>
<dbReference type="GO" id="GO:0006744">
    <property type="term" value="P:ubiquinone biosynthetic process"/>
    <property type="evidence" value="ECO:0007669"/>
    <property type="project" value="UniProtKB-UniRule"/>
</dbReference>
<comment type="function">
    <text evidence="8">Membrane-associated protein that warps the membrane surface to access and bind aromatic isoprenes with high specificity, including ubiquinone (CoQ) isoprene intermediates and presents them directly to Coq7, therefore facilitating the Coq7-mediated hydroxylase step. Participates in the biosynthesis of coenzyme Q, also named ubiquinone, an essential lipid-soluble electron transporter for aerobic cellular respiration.</text>
</comment>
<dbReference type="EMBL" id="GG745334">
    <property type="protein sequence ID" value="KNE59138.1"/>
    <property type="molecule type" value="Genomic_DNA"/>
</dbReference>
<dbReference type="NCBIfam" id="TIGR02396">
    <property type="entry name" value="diverge_rpsU"/>
    <property type="match status" value="1"/>
</dbReference>
<protein>
    <recommendedName>
        <fullName evidence="8">Ubiquinone biosynthesis protein</fullName>
    </recommendedName>
</protein>
<evidence type="ECO:0000256" key="6">
    <source>
        <dbReference type="ARBA" id="ARBA00023121"/>
    </source>
</evidence>
<evidence type="ECO:0000313" key="11">
    <source>
        <dbReference type="Proteomes" id="UP000054350"/>
    </source>
</evidence>
<sequence length="242" mass="27219">MRAATTASMAARRLAAARLMSTIPEGANINEIRQQLLRTALQLVPEYSFTDKTISEAAKLHEYPSTLRGLAPNGARDVIEVLFEDGIEHIRQAHAELLAVSGEKKPGMTKVVTHLSRARLEYMIPYIRQWPDAVQLLAHPTNLPFALHHLHKLVDEMWHLAGDKSFDTNYYSKRALLAGVYTSTELFMTKDQSPGFEQTWEFLNARFRDTAKVGKAASDVKTTLEWGANNLKGILMSRGIRF</sequence>
<comment type="subcellular location">
    <subcellularLocation>
        <location evidence="1 8">Mitochondrion</location>
    </subcellularLocation>
</comment>
<dbReference type="GO" id="GO:0008289">
    <property type="term" value="F:lipid binding"/>
    <property type="evidence" value="ECO:0007669"/>
    <property type="project" value="UniProtKB-UniRule"/>
</dbReference>
<evidence type="ECO:0000256" key="3">
    <source>
        <dbReference type="ARBA" id="ARBA00010766"/>
    </source>
</evidence>
<gene>
    <name evidence="10" type="ORF">AMAG_03474</name>
</gene>
<organism evidence="10 11">
    <name type="scientific">Allomyces macrogynus (strain ATCC 38327)</name>
    <name type="common">Allomyces javanicus var. macrogynus</name>
    <dbReference type="NCBI Taxonomy" id="578462"/>
    <lineage>
        <taxon>Eukaryota</taxon>
        <taxon>Fungi</taxon>
        <taxon>Fungi incertae sedis</taxon>
        <taxon>Blastocladiomycota</taxon>
        <taxon>Blastocladiomycetes</taxon>
        <taxon>Blastocladiales</taxon>
        <taxon>Blastocladiaceae</taxon>
        <taxon>Allomyces</taxon>
    </lineage>
</organism>
<name>A0A0L0S962_ALLM3</name>
<evidence type="ECO:0000256" key="1">
    <source>
        <dbReference type="ARBA" id="ARBA00004173"/>
    </source>
</evidence>
<evidence type="ECO:0000256" key="2">
    <source>
        <dbReference type="ARBA" id="ARBA00004749"/>
    </source>
</evidence>
<comment type="similarity">
    <text evidence="3 8">Belongs to the COQ9 family.</text>
</comment>
<dbReference type="Gene3D" id="1.10.357.10">
    <property type="entry name" value="Tetracycline Repressor, domain 2"/>
    <property type="match status" value="1"/>
</dbReference>
<dbReference type="Proteomes" id="UP000054350">
    <property type="component" value="Unassembled WGS sequence"/>
</dbReference>
<evidence type="ECO:0000256" key="8">
    <source>
        <dbReference type="RuleBase" id="RU366063"/>
    </source>
</evidence>
<dbReference type="OMA" id="SELFMAQ"/>
<accession>A0A0L0S962</accession>
<keyword evidence="4 8" id="KW-0831">Ubiquinone biosynthesis</keyword>
<dbReference type="Pfam" id="PF08511">
    <property type="entry name" value="COQ9"/>
    <property type="match status" value="1"/>
</dbReference>
<evidence type="ECO:0000256" key="4">
    <source>
        <dbReference type="ARBA" id="ARBA00022688"/>
    </source>
</evidence>
<dbReference type="STRING" id="578462.A0A0L0S962"/>
<dbReference type="OrthoDB" id="619536at2759"/>
<dbReference type="PANTHER" id="PTHR21427">
    <property type="entry name" value="UBIQUINONE BIOSYNTHESIS PROTEIN COQ9, MITOCHONDRIAL"/>
    <property type="match status" value="1"/>
</dbReference>
<comment type="pathway">
    <text evidence="2 8">Cofactor biosynthesis; ubiquinone biosynthesis.</text>
</comment>
<dbReference type="eggNOG" id="KOG2969">
    <property type="taxonomic scope" value="Eukaryota"/>
</dbReference>
<reference evidence="11" key="2">
    <citation type="submission" date="2009-11" db="EMBL/GenBank/DDBJ databases">
        <title>The Genome Sequence of Allomyces macrogynus strain ATCC 38327.</title>
        <authorList>
            <consortium name="The Broad Institute Genome Sequencing Platform"/>
            <person name="Russ C."/>
            <person name="Cuomo C."/>
            <person name="Shea T."/>
            <person name="Young S.K."/>
            <person name="Zeng Q."/>
            <person name="Koehrsen M."/>
            <person name="Haas B."/>
            <person name="Borodovsky M."/>
            <person name="Guigo R."/>
            <person name="Alvarado L."/>
            <person name="Berlin A."/>
            <person name="Borenstein D."/>
            <person name="Chen Z."/>
            <person name="Engels R."/>
            <person name="Freedman E."/>
            <person name="Gellesch M."/>
            <person name="Goldberg J."/>
            <person name="Griggs A."/>
            <person name="Gujja S."/>
            <person name="Heiman D."/>
            <person name="Hepburn T."/>
            <person name="Howarth C."/>
            <person name="Jen D."/>
            <person name="Larson L."/>
            <person name="Lewis B."/>
            <person name="Mehta T."/>
            <person name="Park D."/>
            <person name="Pearson M."/>
            <person name="Roberts A."/>
            <person name="Saif S."/>
            <person name="Shenoy N."/>
            <person name="Sisk P."/>
            <person name="Stolte C."/>
            <person name="Sykes S."/>
            <person name="Walk T."/>
            <person name="White J."/>
            <person name="Yandava C."/>
            <person name="Burger G."/>
            <person name="Gray M.W."/>
            <person name="Holland P.W.H."/>
            <person name="King N."/>
            <person name="Lang F.B.F."/>
            <person name="Roger A.J."/>
            <person name="Ruiz-Trillo I."/>
            <person name="Lander E."/>
            <person name="Nusbaum C."/>
        </authorList>
    </citation>
    <scope>NUCLEOTIDE SEQUENCE [LARGE SCALE GENOMIC DNA]</scope>
    <source>
        <strain evidence="11">ATCC 38327</strain>
    </source>
</reference>
<proteinExistence type="inferred from homology"/>
<dbReference type="InterPro" id="IPR012762">
    <property type="entry name" value="Ubiq_biosynth_COQ9"/>
</dbReference>
<evidence type="ECO:0000259" key="9">
    <source>
        <dbReference type="Pfam" id="PF08511"/>
    </source>
</evidence>
<keyword evidence="5" id="KW-0809">Transit peptide</keyword>
<dbReference type="AlphaFoldDB" id="A0A0L0S962"/>
<evidence type="ECO:0000256" key="5">
    <source>
        <dbReference type="ARBA" id="ARBA00022946"/>
    </source>
</evidence>
<dbReference type="UniPathway" id="UPA00232"/>